<dbReference type="Pfam" id="PF00650">
    <property type="entry name" value="CRAL_TRIO"/>
    <property type="match status" value="1"/>
</dbReference>
<dbReference type="SUPFAM" id="SSF52087">
    <property type="entry name" value="CRAL/TRIO domain"/>
    <property type="match status" value="1"/>
</dbReference>
<gene>
    <name evidence="3" type="ORF">Amon01_000244500</name>
</gene>
<dbReference type="Proteomes" id="UP001165063">
    <property type="component" value="Unassembled WGS sequence"/>
</dbReference>
<organism evidence="3 4">
    <name type="scientific">Ambrosiozyma monospora</name>
    <name type="common">Yeast</name>
    <name type="synonym">Endomycopsis monosporus</name>
    <dbReference type="NCBI Taxonomy" id="43982"/>
    <lineage>
        <taxon>Eukaryota</taxon>
        <taxon>Fungi</taxon>
        <taxon>Dikarya</taxon>
        <taxon>Ascomycota</taxon>
        <taxon>Saccharomycotina</taxon>
        <taxon>Pichiomycetes</taxon>
        <taxon>Pichiales</taxon>
        <taxon>Pichiaceae</taxon>
        <taxon>Ambrosiozyma</taxon>
    </lineage>
</organism>
<accession>A0A9W6YPR3</accession>
<dbReference type="SMART" id="SM01100">
    <property type="entry name" value="CRAL_TRIO_N"/>
    <property type="match status" value="1"/>
</dbReference>
<dbReference type="PANTHER" id="PTHR45657">
    <property type="entry name" value="CRAL-TRIO DOMAIN-CONTAINING PROTEIN YKL091C-RELATED"/>
    <property type="match status" value="1"/>
</dbReference>
<dbReference type="OrthoDB" id="1434354at2759"/>
<evidence type="ECO:0000313" key="4">
    <source>
        <dbReference type="Proteomes" id="UP001165063"/>
    </source>
</evidence>
<dbReference type="CDD" id="cd00170">
    <property type="entry name" value="SEC14"/>
    <property type="match status" value="1"/>
</dbReference>
<sequence>MTSAQKIATDEEILASLPKVVAPPALKQTGYLGFLTDSEKSSLEQLRMLLEAEGFTKRLDDATLLRFLRARKFDIMKAKTMFQECEEWRKTYGTDTILEDFHYTEKKDVAKFYPQYYHKTDKDGRPVYIEELGAVNIPKMYEITTQERMLKNLVWEYESFSKYRLAACSRKAGVLVETSCSILDLKGISISAATQVLSYVREASYIGQNYYPERMGKFYLINAPFGFSTAFRLFKPFLDPVTVSKIFILGSYYQKDLLKQIPAENLPVKFGGKSEVSEAEGGLLLSDVGPWREAQYIGPEGEAPKSTAGSDAEPEKKPNNDVPVTAPATATTAAAPTPASAADKKAAAPAPAGI</sequence>
<feature type="domain" description="CRAL-TRIO" evidence="2">
    <location>
        <begin position="105"/>
        <end position="278"/>
    </location>
</feature>
<name>A0A9W6YPR3_AMBMO</name>
<comment type="caution">
    <text evidence="3">The sequence shown here is derived from an EMBL/GenBank/DDBJ whole genome shotgun (WGS) entry which is preliminary data.</text>
</comment>
<feature type="compositionally biased region" description="Low complexity" evidence="1">
    <location>
        <begin position="325"/>
        <end position="354"/>
    </location>
</feature>
<dbReference type="SMART" id="SM00516">
    <property type="entry name" value="SEC14"/>
    <property type="match status" value="1"/>
</dbReference>
<dbReference type="PANTHER" id="PTHR45657:SF1">
    <property type="entry name" value="CRAL-TRIO DOMAIN-CONTAINING PROTEIN YKL091C-RELATED"/>
    <property type="match status" value="1"/>
</dbReference>
<dbReference type="InterPro" id="IPR001251">
    <property type="entry name" value="CRAL-TRIO_dom"/>
</dbReference>
<dbReference type="InterPro" id="IPR051026">
    <property type="entry name" value="PI/PC_transfer"/>
</dbReference>
<dbReference type="InterPro" id="IPR036865">
    <property type="entry name" value="CRAL-TRIO_dom_sf"/>
</dbReference>
<dbReference type="Gene3D" id="3.40.525.10">
    <property type="entry name" value="CRAL-TRIO lipid binding domain"/>
    <property type="match status" value="1"/>
</dbReference>
<dbReference type="AlphaFoldDB" id="A0A9W6YPR3"/>
<evidence type="ECO:0000256" key="1">
    <source>
        <dbReference type="SAM" id="MobiDB-lite"/>
    </source>
</evidence>
<dbReference type="SUPFAM" id="SSF46938">
    <property type="entry name" value="CRAL/TRIO N-terminal domain"/>
    <property type="match status" value="1"/>
</dbReference>
<dbReference type="InterPro" id="IPR036273">
    <property type="entry name" value="CRAL/TRIO_N_dom_sf"/>
</dbReference>
<dbReference type="InterPro" id="IPR011074">
    <property type="entry name" value="CRAL/TRIO_N_dom"/>
</dbReference>
<dbReference type="Pfam" id="PF03765">
    <property type="entry name" value="CRAL_TRIO_N"/>
    <property type="match status" value="1"/>
</dbReference>
<dbReference type="EMBL" id="BSXU01000887">
    <property type="protein sequence ID" value="GMG22026.1"/>
    <property type="molecule type" value="Genomic_DNA"/>
</dbReference>
<feature type="region of interest" description="Disordered" evidence="1">
    <location>
        <begin position="297"/>
        <end position="354"/>
    </location>
</feature>
<reference evidence="3" key="1">
    <citation type="submission" date="2023-04" db="EMBL/GenBank/DDBJ databases">
        <title>Ambrosiozyma monospora NBRC 1965.</title>
        <authorList>
            <person name="Ichikawa N."/>
            <person name="Sato H."/>
            <person name="Tonouchi N."/>
        </authorList>
    </citation>
    <scope>NUCLEOTIDE SEQUENCE</scope>
    <source>
        <strain evidence="3">NBRC 1965</strain>
    </source>
</reference>
<protein>
    <submittedName>
        <fullName evidence="3">Unnamed protein product</fullName>
    </submittedName>
</protein>
<evidence type="ECO:0000259" key="2">
    <source>
        <dbReference type="PROSITE" id="PS50191"/>
    </source>
</evidence>
<dbReference type="FunFam" id="3.40.525.10:FF:000011">
    <property type="entry name" value="SEC14 cytosolic factor"/>
    <property type="match status" value="1"/>
</dbReference>
<dbReference type="Gene3D" id="1.10.8.20">
    <property type="entry name" value="N-terminal domain of phosphatidylinositol transfer protein sec14p"/>
    <property type="match status" value="1"/>
</dbReference>
<dbReference type="PROSITE" id="PS50191">
    <property type="entry name" value="CRAL_TRIO"/>
    <property type="match status" value="1"/>
</dbReference>
<proteinExistence type="predicted"/>
<dbReference type="PRINTS" id="PR00180">
    <property type="entry name" value="CRETINALDHBP"/>
</dbReference>
<evidence type="ECO:0000313" key="3">
    <source>
        <dbReference type="EMBL" id="GMG22026.1"/>
    </source>
</evidence>
<keyword evidence="4" id="KW-1185">Reference proteome</keyword>